<dbReference type="Pfam" id="PF04186">
    <property type="entry name" value="FxsA"/>
    <property type="match status" value="1"/>
</dbReference>
<dbReference type="GO" id="GO:0016020">
    <property type="term" value="C:membrane"/>
    <property type="evidence" value="ECO:0007669"/>
    <property type="project" value="InterPro"/>
</dbReference>
<feature type="region of interest" description="Disordered" evidence="1">
    <location>
        <begin position="152"/>
        <end position="188"/>
    </location>
</feature>
<reference evidence="3 4" key="1">
    <citation type="submission" date="2020-08" db="EMBL/GenBank/DDBJ databases">
        <title>Emergence of ISAba1-mediated novel tet(X) in Acinetobacter variabilis from a chicken farm.</title>
        <authorList>
            <person name="Peng K."/>
            <person name="Li R."/>
        </authorList>
    </citation>
    <scope>NUCLEOTIDE SEQUENCE [LARGE SCALE GENOMIC DNA]</scope>
    <source>
        <strain evidence="3 4">XM9F202-2</strain>
    </source>
</reference>
<evidence type="ECO:0000256" key="2">
    <source>
        <dbReference type="SAM" id="Phobius"/>
    </source>
</evidence>
<evidence type="ECO:0000256" key="1">
    <source>
        <dbReference type="SAM" id="MobiDB-lite"/>
    </source>
</evidence>
<dbReference type="GeneID" id="89665657"/>
<dbReference type="RefSeq" id="WP_159124495.1">
    <property type="nucleotide sequence ID" value="NZ_CP060811.1"/>
</dbReference>
<dbReference type="InterPro" id="IPR007313">
    <property type="entry name" value="FxsA"/>
</dbReference>
<keyword evidence="2" id="KW-0472">Membrane</keyword>
<dbReference type="PANTHER" id="PTHR35335:SF1">
    <property type="entry name" value="UPF0716 PROTEIN FXSA"/>
    <property type="match status" value="1"/>
</dbReference>
<feature type="transmembrane region" description="Helical" evidence="2">
    <location>
        <begin position="27"/>
        <end position="46"/>
    </location>
</feature>
<evidence type="ECO:0000313" key="4">
    <source>
        <dbReference type="Proteomes" id="UP000596079"/>
    </source>
</evidence>
<gene>
    <name evidence="3" type="ORF">IAQ69_09565</name>
</gene>
<keyword evidence="2" id="KW-1133">Transmembrane helix</keyword>
<keyword evidence="2" id="KW-0812">Transmembrane</keyword>
<organism evidence="3 4">
    <name type="scientific">Acinetobacter variabilis</name>
    <dbReference type="NCBI Taxonomy" id="70346"/>
    <lineage>
        <taxon>Bacteria</taxon>
        <taxon>Pseudomonadati</taxon>
        <taxon>Pseudomonadota</taxon>
        <taxon>Gammaproteobacteria</taxon>
        <taxon>Moraxellales</taxon>
        <taxon>Moraxellaceae</taxon>
        <taxon>Acinetobacter</taxon>
    </lineage>
</organism>
<dbReference type="Proteomes" id="UP000596079">
    <property type="component" value="Chromosome"/>
</dbReference>
<dbReference type="EMBL" id="CP060811">
    <property type="protein sequence ID" value="QQN87124.1"/>
    <property type="molecule type" value="Genomic_DNA"/>
</dbReference>
<proteinExistence type="predicted"/>
<sequence length="188" mass="20897">MKLFLIILAGLVLEVFVWIGVGDLVGSMWYVFFWFVAAFFIGMNLIRKYSAGVMPQMQQMQMGQMSADPALSNNLPKILAGFFLLIPGLISDVLAVLMLIPPVQRAFQAAMMKMMMKRQQAMMEKMMGGMMGDVGGGAGQNPFAEMMRQMQDMQNQQGGHGDSTIIDGEAREVTPEAKKIEMKDVNKK</sequence>
<dbReference type="AlphaFoldDB" id="A0A7T7WGD8"/>
<dbReference type="PANTHER" id="PTHR35335">
    <property type="entry name" value="UPF0716 PROTEIN FXSA"/>
    <property type="match status" value="1"/>
</dbReference>
<name>A0A7T7WGD8_9GAMM</name>
<dbReference type="NCBIfam" id="NF008528">
    <property type="entry name" value="PRK11463.1-2"/>
    <property type="match status" value="1"/>
</dbReference>
<evidence type="ECO:0000313" key="3">
    <source>
        <dbReference type="EMBL" id="QQN87124.1"/>
    </source>
</evidence>
<protein>
    <submittedName>
        <fullName evidence="3">FxsA family protein</fullName>
    </submittedName>
</protein>
<feature type="compositionally biased region" description="Basic and acidic residues" evidence="1">
    <location>
        <begin position="168"/>
        <end position="188"/>
    </location>
</feature>
<feature type="transmembrane region" description="Helical" evidence="2">
    <location>
        <begin position="78"/>
        <end position="100"/>
    </location>
</feature>
<accession>A0A7T7WGD8</accession>